<evidence type="ECO:0008006" key="3">
    <source>
        <dbReference type="Google" id="ProtNLM"/>
    </source>
</evidence>
<organism evidence="1 2">
    <name type="scientific">Gordonia phage Aphelion</name>
    <dbReference type="NCBI Taxonomy" id="2507860"/>
    <lineage>
        <taxon>Viruses</taxon>
        <taxon>Duplodnaviria</taxon>
        <taxon>Heunggongvirae</taxon>
        <taxon>Uroviricota</taxon>
        <taxon>Caudoviricetes</taxon>
        <taxon>Smoothievirus</taxon>
        <taxon>Smoothievirus smoothie</taxon>
    </lineage>
</organism>
<sequence>MADITYQHVTGKWTHLVEDGMVDLDSVPDEVGVTGHIRFIPVVDPRVPAFPTGDPTRSVSVSEIGAVVVNGEIEDHQGRPGVWLVATIGGRPVRWTARPNLTFNGVVIPTRDIVFLPPETGDELHLNDVIEDPEVNWGGHRATPTVDLNLPTVGDYAYSYRIAAGEFDPDAELYYLFGDPPTPDLRWDFDIDTDVASILKTGVAVSEVLPGTRYWLIFKAGPTSPARELLTGVVRKVNA</sequence>
<proteinExistence type="predicted"/>
<dbReference type="EMBL" id="MK376959">
    <property type="protein sequence ID" value="QAU06922.1"/>
    <property type="molecule type" value="Genomic_DNA"/>
</dbReference>
<dbReference type="Proteomes" id="UP000289168">
    <property type="component" value="Segment"/>
</dbReference>
<gene>
    <name evidence="1" type="primary">57</name>
    <name evidence="1" type="ORF">SEA_APHELION_57</name>
</gene>
<evidence type="ECO:0000313" key="1">
    <source>
        <dbReference type="EMBL" id="QAU06922.1"/>
    </source>
</evidence>
<protein>
    <recommendedName>
        <fullName evidence="3">Minor tail protein</fullName>
    </recommendedName>
</protein>
<name>A0A410TD22_9CAUD</name>
<accession>A0A410TD22</accession>
<evidence type="ECO:0000313" key="2">
    <source>
        <dbReference type="Proteomes" id="UP000289168"/>
    </source>
</evidence>
<reference evidence="1 2" key="1">
    <citation type="submission" date="2019-01" db="EMBL/GenBank/DDBJ databases">
        <authorList>
            <person name="Enrique A.G."/>
            <person name="Garlena R.A."/>
            <person name="Russell D.A."/>
            <person name="Pope W.H."/>
            <person name="Jacobs-Sera D."/>
            <person name="Hatfull G.F."/>
        </authorList>
    </citation>
    <scope>NUCLEOTIDE SEQUENCE [LARGE SCALE GENOMIC DNA]</scope>
</reference>